<dbReference type="InterPro" id="IPR000086">
    <property type="entry name" value="NUDIX_hydrolase_dom"/>
</dbReference>
<reference evidence="2" key="1">
    <citation type="submission" date="2021-03" db="EMBL/GenBank/DDBJ databases">
        <title>Bacillus suaedae sp. nov., isolated from Suaeda aralocaspica.</title>
        <authorList>
            <person name="Lei R.F.R."/>
        </authorList>
    </citation>
    <scope>NUCLEOTIDE SEQUENCE</scope>
    <source>
        <strain evidence="2">YZJH907-2</strain>
    </source>
</reference>
<accession>A0A941ANF0</accession>
<dbReference type="Pfam" id="PF00293">
    <property type="entry name" value="NUDIX"/>
    <property type="match status" value="1"/>
</dbReference>
<name>A0A941ANF0_9BACI</name>
<sequence>MENEQLKVFDDNKNHIGVATREEVHRIGYWHEVFHCWFVSKEGDTDYLLLQLRSEMKKDYPNLFDITAAGHLLASETVQDGVREIKEELGVNVSFNELVPLGVINYHETKGNFIDKEIANVFLLKRNLAFEDFTLQDEEVAGIVKVKFKDFADLWLSDREAINIKGFKLNKDGTTCLIDEYIGRDQFVSHPLSFYQTIVQKIRVNL</sequence>
<evidence type="ECO:0000259" key="1">
    <source>
        <dbReference type="PROSITE" id="PS51462"/>
    </source>
</evidence>
<evidence type="ECO:0000313" key="3">
    <source>
        <dbReference type="Proteomes" id="UP000678228"/>
    </source>
</evidence>
<dbReference type="EMBL" id="JAGKSQ010000004">
    <property type="protein sequence ID" value="MBP3951550.1"/>
    <property type="molecule type" value="Genomic_DNA"/>
</dbReference>
<comment type="caution">
    <text evidence="2">The sequence shown here is derived from an EMBL/GenBank/DDBJ whole genome shotgun (WGS) entry which is preliminary data.</text>
</comment>
<dbReference type="GO" id="GO:0003824">
    <property type="term" value="F:catalytic activity"/>
    <property type="evidence" value="ECO:0007669"/>
    <property type="project" value="UniProtKB-ARBA"/>
</dbReference>
<dbReference type="SUPFAM" id="SSF55811">
    <property type="entry name" value="Nudix"/>
    <property type="match status" value="1"/>
</dbReference>
<dbReference type="AlphaFoldDB" id="A0A941ANF0"/>
<dbReference type="PANTHER" id="PTHR10885">
    <property type="entry name" value="ISOPENTENYL-DIPHOSPHATE DELTA-ISOMERASE"/>
    <property type="match status" value="1"/>
</dbReference>
<dbReference type="Proteomes" id="UP000678228">
    <property type="component" value="Unassembled WGS sequence"/>
</dbReference>
<proteinExistence type="predicted"/>
<dbReference type="RefSeq" id="WP_210597256.1">
    <property type="nucleotide sequence ID" value="NZ_JAGKSQ010000004.1"/>
</dbReference>
<organism evidence="2 3">
    <name type="scientific">Halalkalibacter suaedae</name>
    <dbReference type="NCBI Taxonomy" id="2822140"/>
    <lineage>
        <taxon>Bacteria</taxon>
        <taxon>Bacillati</taxon>
        <taxon>Bacillota</taxon>
        <taxon>Bacilli</taxon>
        <taxon>Bacillales</taxon>
        <taxon>Bacillaceae</taxon>
        <taxon>Halalkalibacter</taxon>
    </lineage>
</organism>
<dbReference type="PANTHER" id="PTHR10885:SF0">
    <property type="entry name" value="ISOPENTENYL-DIPHOSPHATE DELTA-ISOMERASE"/>
    <property type="match status" value="1"/>
</dbReference>
<dbReference type="Gene3D" id="3.90.79.10">
    <property type="entry name" value="Nucleoside Triphosphate Pyrophosphohydrolase"/>
    <property type="match status" value="1"/>
</dbReference>
<dbReference type="PROSITE" id="PS51462">
    <property type="entry name" value="NUDIX"/>
    <property type="match status" value="1"/>
</dbReference>
<dbReference type="InterPro" id="IPR015797">
    <property type="entry name" value="NUDIX_hydrolase-like_dom_sf"/>
</dbReference>
<keyword evidence="3" id="KW-1185">Reference proteome</keyword>
<dbReference type="CDD" id="cd04692">
    <property type="entry name" value="NUDIX_Hydrolase"/>
    <property type="match status" value="1"/>
</dbReference>
<protein>
    <submittedName>
        <fullName evidence="2">NUDIX domain-containing protein</fullName>
    </submittedName>
</protein>
<feature type="domain" description="Nudix hydrolase" evidence="1">
    <location>
        <begin position="29"/>
        <end position="169"/>
    </location>
</feature>
<evidence type="ECO:0000313" key="2">
    <source>
        <dbReference type="EMBL" id="MBP3951550.1"/>
    </source>
</evidence>
<gene>
    <name evidence="2" type="ORF">J7W16_10415</name>
</gene>